<dbReference type="PANTHER" id="PTHR43537">
    <property type="entry name" value="TRANSCRIPTIONAL REGULATOR, GNTR FAMILY"/>
    <property type="match status" value="1"/>
</dbReference>
<dbReference type="OrthoDB" id="7620579at2"/>
<dbReference type="InterPro" id="IPR036390">
    <property type="entry name" value="WH_DNA-bd_sf"/>
</dbReference>
<dbReference type="InterPro" id="IPR000524">
    <property type="entry name" value="Tscrpt_reg_HTH_GntR"/>
</dbReference>
<sequence length="336" mass="37537">MEQRGPDSDRAGVDQDHPVMAAQQRHRAPAETAIMGGLARIALEEQVDPVAADPDREFGRLGVHGRSLLRDALRHALLDPKYHSQRLMQARSVDRQKGSFVLDADLRGAAVETQAEPKALRKAGDLNEAVYSALKEMIMSGKLRPGVRLVHQDLADQLSVSRTPVRESLERLYQEGYAGRRARRGYFVAEVGSGEVRDLYGTREALETHALRTVCARGFTQQEVERLEQINAEYAKMFPASVNRARLLVDQNFHQTLASFSGNEHLCKTLMAVNEKIELKRRLDGHGLTVGNQPLEEHQDLVAAIRSGDCEKAENVLRAHIRHASDRLRDHLEANA</sequence>
<proteinExistence type="predicted"/>
<dbReference type="GO" id="GO:0003700">
    <property type="term" value="F:DNA-binding transcription factor activity"/>
    <property type="evidence" value="ECO:0007669"/>
    <property type="project" value="InterPro"/>
</dbReference>
<dbReference type="Gene3D" id="1.20.120.530">
    <property type="entry name" value="GntR ligand-binding domain-like"/>
    <property type="match status" value="1"/>
</dbReference>
<evidence type="ECO:0000256" key="2">
    <source>
        <dbReference type="ARBA" id="ARBA00023125"/>
    </source>
</evidence>
<keyword evidence="1" id="KW-0805">Transcription regulation</keyword>
<protein>
    <submittedName>
        <fullName evidence="5">GntR family transcriptional regulator</fullName>
    </submittedName>
</protein>
<keyword evidence="6" id="KW-1185">Reference proteome</keyword>
<dbReference type="Pfam" id="PF00392">
    <property type="entry name" value="GntR"/>
    <property type="match status" value="1"/>
</dbReference>
<dbReference type="Gene3D" id="1.10.10.10">
    <property type="entry name" value="Winged helix-like DNA-binding domain superfamily/Winged helix DNA-binding domain"/>
    <property type="match status" value="1"/>
</dbReference>
<dbReference type="PROSITE" id="PS50949">
    <property type="entry name" value="HTH_GNTR"/>
    <property type="match status" value="1"/>
</dbReference>
<dbReference type="CDD" id="cd07377">
    <property type="entry name" value="WHTH_GntR"/>
    <property type="match status" value="1"/>
</dbReference>
<evidence type="ECO:0000313" key="6">
    <source>
        <dbReference type="Proteomes" id="UP000319255"/>
    </source>
</evidence>
<organism evidence="5 6">
    <name type="scientific">Amaricoccus solimangrovi</name>
    <dbReference type="NCBI Taxonomy" id="2589815"/>
    <lineage>
        <taxon>Bacteria</taxon>
        <taxon>Pseudomonadati</taxon>
        <taxon>Pseudomonadota</taxon>
        <taxon>Alphaproteobacteria</taxon>
        <taxon>Rhodobacterales</taxon>
        <taxon>Paracoccaceae</taxon>
        <taxon>Amaricoccus</taxon>
    </lineage>
</organism>
<evidence type="ECO:0000259" key="4">
    <source>
        <dbReference type="PROSITE" id="PS50949"/>
    </source>
</evidence>
<reference evidence="5 6" key="1">
    <citation type="submission" date="2019-06" db="EMBL/GenBank/DDBJ databases">
        <title>A novel bacterium of genus Amaricoccus, isolated from marine sediment.</title>
        <authorList>
            <person name="Huang H."/>
            <person name="Mo K."/>
            <person name="Hu Y."/>
        </authorList>
    </citation>
    <scope>NUCLEOTIDE SEQUENCE [LARGE SCALE GENOMIC DNA]</scope>
    <source>
        <strain evidence="5 6">HB172011</strain>
    </source>
</reference>
<feature type="domain" description="HTH gntR-type" evidence="4">
    <location>
        <begin position="124"/>
        <end position="191"/>
    </location>
</feature>
<accession>A0A501WJ85</accession>
<dbReference type="EMBL" id="VFRP01000035">
    <property type="protein sequence ID" value="TPE47111.1"/>
    <property type="molecule type" value="Genomic_DNA"/>
</dbReference>
<dbReference type="GO" id="GO:0003677">
    <property type="term" value="F:DNA binding"/>
    <property type="evidence" value="ECO:0007669"/>
    <property type="project" value="UniProtKB-KW"/>
</dbReference>
<dbReference type="InterPro" id="IPR008920">
    <property type="entry name" value="TF_FadR/GntR_C"/>
</dbReference>
<keyword evidence="2" id="KW-0238">DNA-binding</keyword>
<name>A0A501WJ85_9RHOB</name>
<gene>
    <name evidence="5" type="ORF">FJM51_20720</name>
</gene>
<dbReference type="AlphaFoldDB" id="A0A501WJ85"/>
<dbReference type="InterPro" id="IPR036388">
    <property type="entry name" value="WH-like_DNA-bd_sf"/>
</dbReference>
<evidence type="ECO:0000256" key="1">
    <source>
        <dbReference type="ARBA" id="ARBA00023015"/>
    </source>
</evidence>
<dbReference type="SMART" id="SM00895">
    <property type="entry name" value="FCD"/>
    <property type="match status" value="1"/>
</dbReference>
<comment type="caution">
    <text evidence="5">The sequence shown here is derived from an EMBL/GenBank/DDBJ whole genome shotgun (WGS) entry which is preliminary data.</text>
</comment>
<keyword evidence="3" id="KW-0804">Transcription</keyword>
<dbReference type="SUPFAM" id="SSF46785">
    <property type="entry name" value="Winged helix' DNA-binding domain"/>
    <property type="match status" value="1"/>
</dbReference>
<dbReference type="Proteomes" id="UP000319255">
    <property type="component" value="Unassembled WGS sequence"/>
</dbReference>
<evidence type="ECO:0000256" key="3">
    <source>
        <dbReference type="ARBA" id="ARBA00023163"/>
    </source>
</evidence>
<dbReference type="PANTHER" id="PTHR43537:SF5">
    <property type="entry name" value="UXU OPERON TRANSCRIPTIONAL REGULATOR"/>
    <property type="match status" value="1"/>
</dbReference>
<dbReference type="SUPFAM" id="SSF48008">
    <property type="entry name" value="GntR ligand-binding domain-like"/>
    <property type="match status" value="1"/>
</dbReference>
<dbReference type="Pfam" id="PF07729">
    <property type="entry name" value="FCD"/>
    <property type="match status" value="1"/>
</dbReference>
<dbReference type="InterPro" id="IPR011711">
    <property type="entry name" value="GntR_C"/>
</dbReference>
<evidence type="ECO:0000313" key="5">
    <source>
        <dbReference type="EMBL" id="TPE47111.1"/>
    </source>
</evidence>
<dbReference type="SMART" id="SM00345">
    <property type="entry name" value="HTH_GNTR"/>
    <property type="match status" value="1"/>
</dbReference>